<organism evidence="3 4">
    <name type="scientific">Actinocatenispora rupis</name>
    <dbReference type="NCBI Taxonomy" id="519421"/>
    <lineage>
        <taxon>Bacteria</taxon>
        <taxon>Bacillati</taxon>
        <taxon>Actinomycetota</taxon>
        <taxon>Actinomycetes</taxon>
        <taxon>Micromonosporales</taxon>
        <taxon>Micromonosporaceae</taxon>
        <taxon>Actinocatenispora</taxon>
    </lineage>
</organism>
<sequence>MTAAPETTTSGIAEADWATAVEAIGQADSILLACHLNPDGDALGSMLAAGLGLAQLGRPVQASFPSPFELSGVLADLPGRELLVPADQADAAPDLLVTFDAGSADRLGDLRDRLDTAGRALVLDHHASNTRFGTLNLVDAGAAATGVLVDQLLTRLGARLTPEIAECLYVAVSTDTGSFKYQATTPSVHELAARLLATGIDHAGLSRRLYDTRPFGAVRLLGEVLARATRDTTGAGLVASYATLDDLARHGQRPESLESVIDVLRTAEEAEVACVAKQLGPDEWAVSLRSKGGVDVSRVAVALGGGGHRYAAGFTGHGSADDVLAAVRTELARA</sequence>
<name>A0A8J3NA58_9ACTN</name>
<dbReference type="Pfam" id="PF02272">
    <property type="entry name" value="DHHA1"/>
    <property type="match status" value="1"/>
</dbReference>
<accession>A0A8J3NA58</accession>
<evidence type="ECO:0000259" key="2">
    <source>
        <dbReference type="Pfam" id="PF02272"/>
    </source>
</evidence>
<keyword evidence="4" id="KW-1185">Reference proteome</keyword>
<dbReference type="PANTHER" id="PTHR47618">
    <property type="entry name" value="BIFUNCTIONAL OLIGORIBONUCLEASE AND PAP PHOSPHATASE NRNA"/>
    <property type="match status" value="1"/>
</dbReference>
<dbReference type="InterPro" id="IPR001667">
    <property type="entry name" value="DDH_dom"/>
</dbReference>
<dbReference type="InterPro" id="IPR051319">
    <property type="entry name" value="Oligoribo/pAp-PDE_c-di-AMP_PDE"/>
</dbReference>
<dbReference type="PANTHER" id="PTHR47618:SF1">
    <property type="entry name" value="BIFUNCTIONAL OLIGORIBONUCLEASE AND PAP PHOSPHATASE NRNA"/>
    <property type="match status" value="1"/>
</dbReference>
<protein>
    <recommendedName>
        <fullName evidence="5">Phosphoesterase RecJ domain-containing protein</fullName>
    </recommendedName>
</protein>
<comment type="caution">
    <text evidence="3">The sequence shown here is derived from an EMBL/GenBank/DDBJ whole genome shotgun (WGS) entry which is preliminary data.</text>
</comment>
<gene>
    <name evidence="3" type="ORF">Aru02nite_00760</name>
</gene>
<reference evidence="3" key="1">
    <citation type="submission" date="2021-01" db="EMBL/GenBank/DDBJ databases">
        <title>Whole genome shotgun sequence of Actinocatenispora rupis NBRC 107355.</title>
        <authorList>
            <person name="Komaki H."/>
            <person name="Tamura T."/>
        </authorList>
    </citation>
    <scope>NUCLEOTIDE SEQUENCE</scope>
    <source>
        <strain evidence="3">NBRC 107355</strain>
    </source>
</reference>
<evidence type="ECO:0000313" key="3">
    <source>
        <dbReference type="EMBL" id="GID09187.1"/>
    </source>
</evidence>
<evidence type="ECO:0000313" key="4">
    <source>
        <dbReference type="Proteomes" id="UP000612808"/>
    </source>
</evidence>
<dbReference type="SUPFAM" id="SSF64182">
    <property type="entry name" value="DHH phosphoesterases"/>
    <property type="match status" value="1"/>
</dbReference>
<dbReference type="InterPro" id="IPR038763">
    <property type="entry name" value="DHH_sf"/>
</dbReference>
<feature type="domain" description="DHHA1" evidence="2">
    <location>
        <begin position="249"/>
        <end position="330"/>
    </location>
</feature>
<dbReference type="GO" id="GO:0003676">
    <property type="term" value="F:nucleic acid binding"/>
    <property type="evidence" value="ECO:0007669"/>
    <property type="project" value="InterPro"/>
</dbReference>
<feature type="domain" description="DDH" evidence="1">
    <location>
        <begin position="30"/>
        <end position="171"/>
    </location>
</feature>
<dbReference type="AlphaFoldDB" id="A0A8J3NA58"/>
<evidence type="ECO:0008006" key="5">
    <source>
        <dbReference type="Google" id="ProtNLM"/>
    </source>
</evidence>
<dbReference type="Gene3D" id="3.90.1640.10">
    <property type="entry name" value="inorganic pyrophosphatase (n-terminal core)"/>
    <property type="match status" value="1"/>
</dbReference>
<dbReference type="Pfam" id="PF01368">
    <property type="entry name" value="DHH"/>
    <property type="match status" value="1"/>
</dbReference>
<dbReference type="InterPro" id="IPR003156">
    <property type="entry name" value="DHHA1_dom"/>
</dbReference>
<dbReference type="Proteomes" id="UP000612808">
    <property type="component" value="Unassembled WGS sequence"/>
</dbReference>
<evidence type="ECO:0000259" key="1">
    <source>
        <dbReference type="Pfam" id="PF01368"/>
    </source>
</evidence>
<dbReference type="Gene3D" id="3.10.310.30">
    <property type="match status" value="1"/>
</dbReference>
<dbReference type="EMBL" id="BOMB01000001">
    <property type="protein sequence ID" value="GID09187.1"/>
    <property type="molecule type" value="Genomic_DNA"/>
</dbReference>
<dbReference type="RefSeq" id="WP_203653940.1">
    <property type="nucleotide sequence ID" value="NZ_BAAAZM010000016.1"/>
</dbReference>
<proteinExistence type="predicted"/>